<dbReference type="SUPFAM" id="SSF56281">
    <property type="entry name" value="Metallo-hydrolase/oxidoreductase"/>
    <property type="match status" value="1"/>
</dbReference>
<proteinExistence type="predicted"/>
<dbReference type="Proteomes" id="UP001492541">
    <property type="component" value="Chromosome"/>
</dbReference>
<feature type="domain" description="Metallo-beta-lactamase" evidence="7">
    <location>
        <begin position="37"/>
        <end position="229"/>
    </location>
</feature>
<reference evidence="8 9" key="1">
    <citation type="submission" date="2021-11" db="EMBL/GenBank/DDBJ databases">
        <title>Whole genome of Geoglobus acetivorans.</title>
        <authorList>
            <person name="Liu D."/>
        </authorList>
    </citation>
    <scope>NUCLEOTIDE SEQUENCE [LARGE SCALE GENOMIC DNA]</scope>
    <source>
        <strain evidence="8 9">SBH6</strain>
    </source>
</reference>
<dbReference type="Pfam" id="PF00753">
    <property type="entry name" value="Lactamase_B"/>
    <property type="match status" value="1"/>
</dbReference>
<name>A0ABZ3H6A8_GEOAI</name>
<protein>
    <recommendedName>
        <fullName evidence="3">Metallo-beta-lactamase domain-containing protein 1</fullName>
    </recommendedName>
    <alternativeName>
        <fullName evidence="4">Endoribonuclease MBLAC1</fullName>
    </alternativeName>
</protein>
<evidence type="ECO:0000259" key="7">
    <source>
        <dbReference type="SMART" id="SM00849"/>
    </source>
</evidence>
<evidence type="ECO:0000256" key="5">
    <source>
        <dbReference type="ARBA" id="ARBA00044690"/>
    </source>
</evidence>
<dbReference type="SMART" id="SM00849">
    <property type="entry name" value="Lactamase_B"/>
    <property type="match status" value="1"/>
</dbReference>
<evidence type="ECO:0000256" key="6">
    <source>
        <dbReference type="ARBA" id="ARBA00045869"/>
    </source>
</evidence>
<comment type="subunit">
    <text evidence="2">Homodimer.</text>
</comment>
<keyword evidence="9" id="KW-1185">Reference proteome</keyword>
<evidence type="ECO:0000256" key="2">
    <source>
        <dbReference type="ARBA" id="ARBA00011738"/>
    </source>
</evidence>
<evidence type="ECO:0000313" key="8">
    <source>
        <dbReference type="EMBL" id="XAT64839.1"/>
    </source>
</evidence>
<evidence type="ECO:0000256" key="4">
    <source>
        <dbReference type="ARBA" id="ARBA00032988"/>
    </source>
</evidence>
<evidence type="ECO:0000256" key="1">
    <source>
        <dbReference type="ARBA" id="ARBA00004514"/>
    </source>
</evidence>
<comment type="subcellular location">
    <subcellularLocation>
        <location evidence="1">Cytoplasm</location>
        <location evidence="1">Cytosol</location>
    </subcellularLocation>
</comment>
<dbReference type="PANTHER" id="PTHR23200">
    <property type="entry name" value="METALLO-BETA-LACTAMASE DOMAIN-CONTAINING PROTEIN 1"/>
    <property type="match status" value="1"/>
</dbReference>
<dbReference type="GeneID" id="90449138"/>
<dbReference type="PANTHER" id="PTHR23200:SF48">
    <property type="entry name" value="METALLO-BETA-LACTAMASE DOMAIN-CONTAINING PROTEIN 1"/>
    <property type="match status" value="1"/>
</dbReference>
<dbReference type="InterPro" id="IPR001279">
    <property type="entry name" value="Metallo-B-lactamas"/>
</dbReference>
<comment type="function">
    <text evidence="6">Endoribonuclease that catalyzes the hydrolysis of histone-coding pre-mRNA 3'-end. Involved in histone pre-mRNA processing during the S-phase of the cell cycle, which is required for entering/progressing through S-phase. Cleaves histone pre-mRNA at a major and a minor cleavage site after the 5'-ACCCA-3' and the 5'-ACCCACA-3' sequence, respectively, and located downstream of the stem-loop. May require the presence of the HDE element located at the histone pre-RNA 3'-end to avoid non-specific cleavage.</text>
</comment>
<dbReference type="Gene3D" id="3.60.15.10">
    <property type="entry name" value="Ribonuclease Z/Hydroxyacylglutathione hydrolase-like"/>
    <property type="match status" value="1"/>
</dbReference>
<dbReference type="InterPro" id="IPR036866">
    <property type="entry name" value="RibonucZ/Hydroxyglut_hydro"/>
</dbReference>
<gene>
    <name evidence="8" type="ORF">LPQ35_05590</name>
</gene>
<evidence type="ECO:0000313" key="9">
    <source>
        <dbReference type="Proteomes" id="UP001492541"/>
    </source>
</evidence>
<sequence length="246" mass="27257">MAAKTVKIIKRGTVTVEAFEDPQKAPALKKLSGVGGGSTVTLIESDAKILVDTGFDCEWNPSKYNIMKNEKVLSFALKNFGLKSEDVDIVFITHWHRDHYGNLRLFENCEIVTSKPAVERHGLDFTGARDGKRIADGVWVMYTPGHTVDHASLILETEKMRYTEKGGFGGQIVGIGSVRIAIAGDAVVSESYYLLGKVWRYNQDFYSEKEAMESVRKIESTADYIISGHGGMFAIHRANATTTENE</sequence>
<evidence type="ECO:0000256" key="3">
    <source>
        <dbReference type="ARBA" id="ARBA00014856"/>
    </source>
</evidence>
<dbReference type="RefSeq" id="WP_193807882.1">
    <property type="nucleotide sequence ID" value="NZ_CP087714.1"/>
</dbReference>
<accession>A0ABZ3H6A8</accession>
<dbReference type="EMBL" id="CP087714">
    <property type="protein sequence ID" value="XAT64839.1"/>
    <property type="molecule type" value="Genomic_DNA"/>
</dbReference>
<comment type="catalytic activity">
    <reaction evidence="5">
        <text>a ribonucleotidyl-ribonucleotide-RNA + H2O = a 3'-end ribonucleotide-RNA + a 5'-end 5'-phospho-ribonucleoside-RNA + H(+)</text>
        <dbReference type="Rhea" id="RHEA:68096"/>
        <dbReference type="Rhea" id="RHEA-COMP:15179"/>
        <dbReference type="Rhea" id="RHEA-COMP:17355"/>
        <dbReference type="Rhea" id="RHEA-COMP:17428"/>
        <dbReference type="ChEBI" id="CHEBI:15377"/>
        <dbReference type="ChEBI" id="CHEBI:15378"/>
        <dbReference type="ChEBI" id="CHEBI:74896"/>
        <dbReference type="ChEBI" id="CHEBI:138282"/>
        <dbReference type="ChEBI" id="CHEBI:173118"/>
    </reaction>
    <physiologicalReaction direction="left-to-right" evidence="5">
        <dbReference type="Rhea" id="RHEA:68097"/>
    </physiologicalReaction>
</comment>
<organism evidence="8 9">
    <name type="scientific">Geoglobus acetivorans</name>
    <dbReference type="NCBI Taxonomy" id="565033"/>
    <lineage>
        <taxon>Archaea</taxon>
        <taxon>Methanobacteriati</taxon>
        <taxon>Methanobacteriota</taxon>
        <taxon>Archaeoglobi</taxon>
        <taxon>Archaeoglobales</taxon>
        <taxon>Archaeoglobaceae</taxon>
        <taxon>Geoglobus</taxon>
    </lineage>
</organism>
<dbReference type="InterPro" id="IPR039344">
    <property type="entry name" value="MBLAC1"/>
</dbReference>